<evidence type="ECO:0000259" key="2">
    <source>
        <dbReference type="Pfam" id="PF01408"/>
    </source>
</evidence>
<reference evidence="5" key="1">
    <citation type="journal article" date="2019" name="Int. J. Syst. Evol. Microbiol.">
        <title>The Global Catalogue of Microorganisms (GCM) 10K type strain sequencing project: providing services to taxonomists for standard genome sequencing and annotation.</title>
        <authorList>
            <consortium name="The Broad Institute Genomics Platform"/>
            <consortium name="The Broad Institute Genome Sequencing Center for Infectious Disease"/>
            <person name="Wu L."/>
            <person name="Ma J."/>
        </authorList>
    </citation>
    <scope>NUCLEOTIDE SEQUENCE [LARGE SCALE GENOMIC DNA]</scope>
    <source>
        <strain evidence="5">JCM 1490</strain>
    </source>
</reference>
<dbReference type="SUPFAM" id="SSF51735">
    <property type="entry name" value="NAD(P)-binding Rossmann-fold domains"/>
    <property type="match status" value="1"/>
</dbReference>
<keyword evidence="5" id="KW-1185">Reference proteome</keyword>
<feature type="domain" description="Gfo/Idh/MocA-like oxidoreductase N-terminal" evidence="2">
    <location>
        <begin position="1"/>
        <end position="118"/>
    </location>
</feature>
<dbReference type="Gene3D" id="3.40.50.720">
    <property type="entry name" value="NAD(P)-binding Rossmann-like Domain"/>
    <property type="match status" value="1"/>
</dbReference>
<protein>
    <submittedName>
        <fullName evidence="4">Gfo/Idh/MocA family oxidoreductase</fullName>
    </submittedName>
</protein>
<dbReference type="Pfam" id="PF01408">
    <property type="entry name" value="GFO_IDH_MocA"/>
    <property type="match status" value="1"/>
</dbReference>
<evidence type="ECO:0000313" key="5">
    <source>
        <dbReference type="Proteomes" id="UP001596455"/>
    </source>
</evidence>
<dbReference type="InterPro" id="IPR000683">
    <property type="entry name" value="Gfo/Idh/MocA-like_OxRdtase_N"/>
</dbReference>
<dbReference type="InterPro" id="IPR055170">
    <property type="entry name" value="GFO_IDH_MocA-like_dom"/>
</dbReference>
<organism evidence="4 5">
    <name type="scientific">Georgenia alba</name>
    <dbReference type="NCBI Taxonomy" id="2233858"/>
    <lineage>
        <taxon>Bacteria</taxon>
        <taxon>Bacillati</taxon>
        <taxon>Actinomycetota</taxon>
        <taxon>Actinomycetes</taxon>
        <taxon>Micrococcales</taxon>
        <taxon>Bogoriellaceae</taxon>
        <taxon>Georgenia</taxon>
    </lineage>
</organism>
<evidence type="ECO:0000259" key="3">
    <source>
        <dbReference type="Pfam" id="PF22725"/>
    </source>
</evidence>
<evidence type="ECO:0000313" key="4">
    <source>
        <dbReference type="EMBL" id="MFC7404576.1"/>
    </source>
</evidence>
<dbReference type="Proteomes" id="UP001596455">
    <property type="component" value="Unassembled WGS sequence"/>
</dbReference>
<evidence type="ECO:0000256" key="1">
    <source>
        <dbReference type="ARBA" id="ARBA00023027"/>
    </source>
</evidence>
<feature type="domain" description="GFO/IDH/MocA-like oxidoreductase" evidence="3">
    <location>
        <begin position="127"/>
        <end position="239"/>
    </location>
</feature>
<keyword evidence="1" id="KW-0520">NAD</keyword>
<dbReference type="PANTHER" id="PTHR43593:SF1">
    <property type="entry name" value="INOSITOL 2-DEHYDROGENASE"/>
    <property type="match status" value="1"/>
</dbReference>
<dbReference type="Pfam" id="PF22725">
    <property type="entry name" value="GFO_IDH_MocA_C3"/>
    <property type="match status" value="1"/>
</dbReference>
<dbReference type="RefSeq" id="WP_382392101.1">
    <property type="nucleotide sequence ID" value="NZ_JBHTCQ010000001.1"/>
</dbReference>
<dbReference type="InterPro" id="IPR036291">
    <property type="entry name" value="NAD(P)-bd_dom_sf"/>
</dbReference>
<dbReference type="SUPFAM" id="SSF55347">
    <property type="entry name" value="Glyceraldehyde-3-phosphate dehydrogenase-like, C-terminal domain"/>
    <property type="match status" value="1"/>
</dbReference>
<name>A0ABW2Q505_9MICO</name>
<sequence>MRIGVVGLGAMGTSHIETLRQHLPEVVVSAVHDADRRRSAAVAAELGAAQATDPQDLVGAVDAVVVCSPDETHTEIVLACLAAGRPVLCEKPLGVTAEESRAVVAAEVAAGGRLVTVGFMRRFDPGYAELRRAVADGTVGRPVLVHNVHRNLAPHPSATSEGLVVNSMVHELDLLPWLVGGAVTSLAVRSPRTDGLRDPQVALVEIDGGRVLATVEVFLAARYGYDIRCEVVGTDGTVELRPPGHLRHRVGGTAGTAVPTDFRERFAEAYRRELIAWVHAAEHGGATGASAWDGHVANLVSAAGVRSLRTGEPVDVTAEAVPDLYA</sequence>
<dbReference type="PANTHER" id="PTHR43593">
    <property type="match status" value="1"/>
</dbReference>
<comment type="caution">
    <text evidence="4">The sequence shown here is derived from an EMBL/GenBank/DDBJ whole genome shotgun (WGS) entry which is preliminary data.</text>
</comment>
<dbReference type="EMBL" id="JBHTCQ010000001">
    <property type="protein sequence ID" value="MFC7404576.1"/>
    <property type="molecule type" value="Genomic_DNA"/>
</dbReference>
<accession>A0ABW2Q505</accession>
<dbReference type="InterPro" id="IPR050424">
    <property type="entry name" value="Gfo-Idh-MocA_inositol_DH"/>
</dbReference>
<dbReference type="Gene3D" id="3.30.360.10">
    <property type="entry name" value="Dihydrodipicolinate Reductase, domain 2"/>
    <property type="match status" value="1"/>
</dbReference>
<proteinExistence type="predicted"/>
<gene>
    <name evidence="4" type="ORF">ACFQQL_05605</name>
</gene>